<accession>A0ABS1WMP5</accession>
<dbReference type="RefSeq" id="WP_203000895.1">
    <property type="nucleotide sequence ID" value="NZ_JAEMEF010000010.1"/>
</dbReference>
<comment type="caution">
    <text evidence="1">The sequence shown here is derived from an EMBL/GenBank/DDBJ whole genome shotgun (WGS) entry which is preliminary data.</text>
</comment>
<name>A0ABS1WMP5_9FLAO</name>
<reference evidence="1 2" key="1">
    <citation type="submission" date="2020-12" db="EMBL/GenBank/DDBJ databases">
        <title>Olleya sediminilitoris sp. nov., isolated from a tidal flat.</title>
        <authorList>
            <person name="Park S."/>
            <person name="Yoon J.-H."/>
        </authorList>
    </citation>
    <scope>NUCLEOTIDE SEQUENCE [LARGE SCALE GENOMIC DNA]</scope>
    <source>
        <strain evidence="1 2">YSTF-M6</strain>
    </source>
</reference>
<keyword evidence="2" id="KW-1185">Reference proteome</keyword>
<proteinExistence type="predicted"/>
<organism evidence="1 2">
    <name type="scientific">Olleya sediminilitoris</name>
    <dbReference type="NCBI Taxonomy" id="2795739"/>
    <lineage>
        <taxon>Bacteria</taxon>
        <taxon>Pseudomonadati</taxon>
        <taxon>Bacteroidota</taxon>
        <taxon>Flavobacteriia</taxon>
        <taxon>Flavobacteriales</taxon>
        <taxon>Flavobacteriaceae</taxon>
    </lineage>
</organism>
<protein>
    <recommendedName>
        <fullName evidence="3">DUF5723 domain-containing protein</fullName>
    </recommendedName>
</protein>
<evidence type="ECO:0000313" key="1">
    <source>
        <dbReference type="EMBL" id="MBL7560394.1"/>
    </source>
</evidence>
<sequence>MSLAQGNKYDHIDSKKLYKVLANDTVVSTYEKLLLYKVSEYDFGENSNGIVIQPQLLDDNINKIFNTVVFANSDLASNGSSIGYQKNDSKETVSVNSVTKLSSSYSHFFKIGIHAKGSSSPFNLYNNNTWSSGVGATLGYIYKPNNSSTSYNDNEAEKLSMKRLKFVDSLMKIKLSYAKKLKTINTLLSKLDTSKATYYHKKDSLVTIKKEIETFNSIFKNVNPNLTLTNYHNKLLYNSNLLPDTVFVLKNGRSLNELEKSGGEEFVKAINYIVEELTSFDKKNDITYGYSLHWFDGDFSITNESYKFEEANIDNVLYVSLNDSLKFDKSKNKLKITAQINYNYTTKNNKRLLFFKAGIAFHNGSFLSSNLLNGTPKIDENQNIIDESNIEDNALKGNFNTIDNTMSYGSFSAYGALFFGKTQKFGVNLNLRHNYLIQKPDEVFYKNNFTALIGPIFKATGKEDKGVVLGIDIGFDNSIYNTKINKDFTARLRVGIPFKIYSKSKSK</sequence>
<evidence type="ECO:0008006" key="3">
    <source>
        <dbReference type="Google" id="ProtNLM"/>
    </source>
</evidence>
<evidence type="ECO:0000313" key="2">
    <source>
        <dbReference type="Proteomes" id="UP000605013"/>
    </source>
</evidence>
<dbReference type="EMBL" id="JAEMEF010000010">
    <property type="protein sequence ID" value="MBL7560394.1"/>
    <property type="molecule type" value="Genomic_DNA"/>
</dbReference>
<dbReference type="Proteomes" id="UP000605013">
    <property type="component" value="Unassembled WGS sequence"/>
</dbReference>
<gene>
    <name evidence="1" type="ORF">JAO71_11330</name>
</gene>